<proteinExistence type="predicted"/>
<feature type="domain" description="Response regulatory" evidence="7">
    <location>
        <begin position="17"/>
        <end position="134"/>
    </location>
</feature>
<sequence length="769" mass="86663">MRAFIQPAKIMTIEKPKVLIVDDLPANRIAMRKLLNRLNCEVVEAGSGNEALTCCINQDFAMVLLDVNMPEMDGYEVARLLKDEPTTQHIPVIFVTAAHEDMEHQLRGYRTGAVDYIQKPVDDLILLSKARVFIDLYNNRQWARYELERSEALRQTSAENEARFRQALMDAPIPIMLYADDGKIILLSHVWTELTGYTLNNMSTVVDWFSKKLTLSEGIQETVDQPVIASDSLNFEEFQFLTQDGQCLIWIIHQSSLAPLTDGRQLTVLMAIDVTERKQNEIALKQYQDHLEEEIQQRTADLVLARNAAEAANKAKSVFLANMSHELRTPLNAILGFSSMILKDAQLPENQLRNLEIINRSGEHLLSLINDVLEMAKIEAGRIQFEEAQFDLGSMIRDVADMMSVRAQDKGLALLIDQSSEFPRFIVGDEARLRQILINLIGNALKFTQQGGVTLRLGIKQDPNAQLLIEVEDSGFGISPENQRHIFEPFVQLGEQGDGKGTGLGLTITRQFVRLMGGHISLESTLGKGSLFRIDLPLREVKENDLIKSKETSRGEVVSLAPGQPAYRVLIVEDQLENQLLLTQLMECIGISTKIAKNGKEGVELFQSWHPHLIWMDRRMPLMDGIQAAQAIRLLPEGKAVKIVAVTASAFMEQRDEMLQAGMDDFVRKPYRSSEIYECLSRQLGVTYIYDGVAEPQEQDMPLTPEMLSALPDELRKDLLDALESLDSEDIDSIIQQIANYDQPLQKALTNLAESFDYSAILKALRECR</sequence>
<dbReference type="Pfam" id="PF00072">
    <property type="entry name" value="Response_reg"/>
    <property type="match status" value="2"/>
</dbReference>
<dbReference type="InterPro" id="IPR003661">
    <property type="entry name" value="HisK_dim/P_dom"/>
</dbReference>
<dbReference type="Gene3D" id="3.30.565.10">
    <property type="entry name" value="Histidine kinase-like ATPase, C-terminal domain"/>
    <property type="match status" value="1"/>
</dbReference>
<evidence type="ECO:0000259" key="6">
    <source>
        <dbReference type="PROSITE" id="PS50109"/>
    </source>
</evidence>
<protein>
    <recommendedName>
        <fullName evidence="2">histidine kinase</fullName>
        <ecNumber evidence="2">2.7.13.3</ecNumber>
    </recommendedName>
</protein>
<dbReference type="InterPro" id="IPR035965">
    <property type="entry name" value="PAS-like_dom_sf"/>
</dbReference>
<feature type="domain" description="PAS" evidence="8">
    <location>
        <begin position="160"/>
        <end position="198"/>
    </location>
</feature>
<dbReference type="InterPro" id="IPR036097">
    <property type="entry name" value="HisK_dim/P_sf"/>
</dbReference>
<evidence type="ECO:0000256" key="2">
    <source>
        <dbReference type="ARBA" id="ARBA00012438"/>
    </source>
</evidence>
<evidence type="ECO:0000256" key="1">
    <source>
        <dbReference type="ARBA" id="ARBA00000085"/>
    </source>
</evidence>
<dbReference type="Gene3D" id="3.40.50.2300">
    <property type="match status" value="2"/>
</dbReference>
<evidence type="ECO:0000259" key="7">
    <source>
        <dbReference type="PROSITE" id="PS50110"/>
    </source>
</evidence>
<evidence type="ECO:0000313" key="9">
    <source>
        <dbReference type="EMBL" id="TRW91207.1"/>
    </source>
</evidence>
<dbReference type="PANTHER" id="PTHR45339">
    <property type="entry name" value="HYBRID SIGNAL TRANSDUCTION HISTIDINE KINASE J"/>
    <property type="match status" value="1"/>
</dbReference>
<dbReference type="InterPro" id="IPR004358">
    <property type="entry name" value="Sig_transdc_His_kin-like_C"/>
</dbReference>
<dbReference type="Pfam" id="PF02518">
    <property type="entry name" value="HATPase_c"/>
    <property type="match status" value="1"/>
</dbReference>
<comment type="catalytic activity">
    <reaction evidence="1">
        <text>ATP + protein L-histidine = ADP + protein N-phospho-L-histidine.</text>
        <dbReference type="EC" id="2.7.13.3"/>
    </reaction>
</comment>
<evidence type="ECO:0000256" key="4">
    <source>
        <dbReference type="ARBA" id="ARBA00023012"/>
    </source>
</evidence>
<evidence type="ECO:0000313" key="10">
    <source>
        <dbReference type="Proteomes" id="UP000733744"/>
    </source>
</evidence>
<dbReference type="PRINTS" id="PR00344">
    <property type="entry name" value="BCTRLSENSOR"/>
</dbReference>
<feature type="modified residue" description="4-aspartylphosphate" evidence="5">
    <location>
        <position position="66"/>
    </location>
</feature>
<dbReference type="PROSITE" id="PS50109">
    <property type="entry name" value="HIS_KIN"/>
    <property type="match status" value="1"/>
</dbReference>
<keyword evidence="10" id="KW-1185">Reference proteome</keyword>
<keyword evidence="4" id="KW-0902">Two-component regulatory system</keyword>
<dbReference type="SUPFAM" id="SSF55785">
    <property type="entry name" value="PYP-like sensor domain (PAS domain)"/>
    <property type="match status" value="1"/>
</dbReference>
<dbReference type="InterPro" id="IPR036890">
    <property type="entry name" value="HATPase_C_sf"/>
</dbReference>
<dbReference type="CDD" id="cd16922">
    <property type="entry name" value="HATPase_EvgS-ArcB-TorS-like"/>
    <property type="match status" value="1"/>
</dbReference>
<evidence type="ECO:0000256" key="5">
    <source>
        <dbReference type="PROSITE-ProRule" id="PRU00169"/>
    </source>
</evidence>
<dbReference type="Gene3D" id="1.10.287.130">
    <property type="match status" value="1"/>
</dbReference>
<dbReference type="InterPro" id="IPR001789">
    <property type="entry name" value="Sig_transdc_resp-reg_receiver"/>
</dbReference>
<dbReference type="Pfam" id="PF00512">
    <property type="entry name" value="HisKA"/>
    <property type="match status" value="1"/>
</dbReference>
<dbReference type="SUPFAM" id="SSF52172">
    <property type="entry name" value="CheY-like"/>
    <property type="match status" value="2"/>
</dbReference>
<evidence type="ECO:0000259" key="8">
    <source>
        <dbReference type="PROSITE" id="PS50112"/>
    </source>
</evidence>
<organism evidence="9 10">
    <name type="scientific">Candidatus Methylobacter oryzae</name>
    <dbReference type="NCBI Taxonomy" id="2497749"/>
    <lineage>
        <taxon>Bacteria</taxon>
        <taxon>Pseudomonadati</taxon>
        <taxon>Pseudomonadota</taxon>
        <taxon>Gammaproteobacteria</taxon>
        <taxon>Methylococcales</taxon>
        <taxon>Methylococcaceae</taxon>
        <taxon>Methylobacter</taxon>
    </lineage>
</organism>
<comment type="caution">
    <text evidence="9">The sequence shown here is derived from an EMBL/GenBank/DDBJ whole genome shotgun (WGS) entry which is preliminary data.</text>
</comment>
<dbReference type="CDD" id="cd17546">
    <property type="entry name" value="REC_hyHK_CKI1_RcsC-like"/>
    <property type="match status" value="1"/>
</dbReference>
<dbReference type="SMART" id="SM00387">
    <property type="entry name" value="HATPase_c"/>
    <property type="match status" value="1"/>
</dbReference>
<dbReference type="Proteomes" id="UP000733744">
    <property type="component" value="Unassembled WGS sequence"/>
</dbReference>
<dbReference type="Gene3D" id="3.30.450.20">
    <property type="entry name" value="PAS domain"/>
    <property type="match status" value="1"/>
</dbReference>
<dbReference type="InterPro" id="IPR011006">
    <property type="entry name" value="CheY-like_superfamily"/>
</dbReference>
<keyword evidence="3 5" id="KW-0597">Phosphoprotein</keyword>
<dbReference type="PROSITE" id="PS50110">
    <property type="entry name" value="RESPONSE_REGULATORY"/>
    <property type="match status" value="2"/>
</dbReference>
<dbReference type="PROSITE" id="PS50112">
    <property type="entry name" value="PAS"/>
    <property type="match status" value="1"/>
</dbReference>
<dbReference type="InterPro" id="IPR005467">
    <property type="entry name" value="His_kinase_dom"/>
</dbReference>
<feature type="modified residue" description="4-aspartylphosphate" evidence="5">
    <location>
        <position position="617"/>
    </location>
</feature>
<dbReference type="EMBL" id="RYFG02000114">
    <property type="protein sequence ID" value="TRW91207.1"/>
    <property type="molecule type" value="Genomic_DNA"/>
</dbReference>
<feature type="domain" description="Histidine kinase" evidence="6">
    <location>
        <begin position="322"/>
        <end position="540"/>
    </location>
</feature>
<dbReference type="PANTHER" id="PTHR45339:SF1">
    <property type="entry name" value="HYBRID SIGNAL TRANSDUCTION HISTIDINE KINASE J"/>
    <property type="match status" value="1"/>
</dbReference>
<gene>
    <name evidence="9" type="ORF">EKO24_017480</name>
</gene>
<dbReference type="EC" id="2.7.13.3" evidence="2"/>
<dbReference type="CDD" id="cd00082">
    <property type="entry name" value="HisKA"/>
    <property type="match status" value="1"/>
</dbReference>
<feature type="domain" description="Response regulatory" evidence="7">
    <location>
        <begin position="568"/>
        <end position="684"/>
    </location>
</feature>
<dbReference type="SUPFAM" id="SSF55874">
    <property type="entry name" value="ATPase domain of HSP90 chaperone/DNA topoisomerase II/histidine kinase"/>
    <property type="match status" value="1"/>
</dbReference>
<dbReference type="SMART" id="SM00448">
    <property type="entry name" value="REC"/>
    <property type="match status" value="2"/>
</dbReference>
<dbReference type="InterPro" id="IPR000014">
    <property type="entry name" value="PAS"/>
</dbReference>
<reference evidence="9 10" key="1">
    <citation type="journal article" date="2019" name="Antonie Van Leeuwenhoek">
        <title>Description of 'Ca. Methylobacter oryzae' KRF1, a novel species from the environmentally important Methylobacter clade 2.</title>
        <authorList>
            <person name="Khatri K."/>
            <person name="Mohite J.A."/>
            <person name="Pandit P.S."/>
            <person name="Bahulikar R."/>
            <person name="Rahalkar M.C."/>
        </authorList>
    </citation>
    <scope>NUCLEOTIDE SEQUENCE [LARGE SCALE GENOMIC DNA]</scope>
    <source>
        <strain evidence="9 10">KRF1</strain>
    </source>
</reference>
<dbReference type="SMART" id="SM00388">
    <property type="entry name" value="HisKA"/>
    <property type="match status" value="1"/>
</dbReference>
<dbReference type="InterPro" id="IPR003594">
    <property type="entry name" value="HATPase_dom"/>
</dbReference>
<dbReference type="SUPFAM" id="SSF47384">
    <property type="entry name" value="Homodimeric domain of signal transducing histidine kinase"/>
    <property type="match status" value="1"/>
</dbReference>
<evidence type="ECO:0000256" key="3">
    <source>
        <dbReference type="ARBA" id="ARBA00022553"/>
    </source>
</evidence>
<dbReference type="NCBIfam" id="TIGR00229">
    <property type="entry name" value="sensory_box"/>
    <property type="match status" value="1"/>
</dbReference>
<name>A0ABY3C6N5_9GAMM</name>
<accession>A0ABY3C6N5</accession>